<organism evidence="1">
    <name type="scientific">freshwater metagenome</name>
    <dbReference type="NCBI Taxonomy" id="449393"/>
    <lineage>
        <taxon>unclassified sequences</taxon>
        <taxon>metagenomes</taxon>
        <taxon>ecological metagenomes</taxon>
    </lineage>
</organism>
<proteinExistence type="predicted"/>
<gene>
    <name evidence="1" type="ORF">UFOPK3564_01635</name>
</gene>
<reference evidence="1" key="1">
    <citation type="submission" date="2020-05" db="EMBL/GenBank/DDBJ databases">
        <authorList>
            <person name="Chiriac C."/>
            <person name="Salcher M."/>
            <person name="Ghai R."/>
            <person name="Kavagutti S V."/>
        </authorList>
    </citation>
    <scope>NUCLEOTIDE SEQUENCE</scope>
</reference>
<dbReference type="AlphaFoldDB" id="A0A6J7HC13"/>
<evidence type="ECO:0000313" key="1">
    <source>
        <dbReference type="EMBL" id="CAB4917202.1"/>
    </source>
</evidence>
<sequence>MNKKLAASYIVFDDVIEHLESSISTIRNNVDYISIVYQHISYYGNKGRNSNYELLKNLLNRRLIDNIIYNDCDLNLSPKENEIKNRNLGLNDAINNQFEFFMSVDGDEYYDEYQFKNAKNKIINGEYESSACELLTYYKYLNLVLDPPEDFHCPFIYKINKNFSFGNNIQFPVGVDITRIYHSNKFKKFERNELIMHHMSSVRRDFKLKLVNHGCYSQFNNEIEMLVNHFDNYQYPEKILFQANPYKFYNPKIVNPYFINKNFNCI</sequence>
<protein>
    <submittedName>
        <fullName evidence="1">Unannotated protein</fullName>
    </submittedName>
</protein>
<dbReference type="EMBL" id="CAFBMK010000087">
    <property type="protein sequence ID" value="CAB4917202.1"/>
    <property type="molecule type" value="Genomic_DNA"/>
</dbReference>
<name>A0A6J7HC13_9ZZZZ</name>
<accession>A0A6J7HC13</accession>